<dbReference type="InterPro" id="IPR002114">
    <property type="entry name" value="PTS_HPr_Ser_P_site"/>
</dbReference>
<dbReference type="PROSITE" id="PS51350">
    <property type="entry name" value="PTS_HPR_DOM"/>
    <property type="match status" value="1"/>
</dbReference>
<reference evidence="6 7" key="1">
    <citation type="journal article" date="2006" name="DNA Res.">
        <title>Genome sequence of the cat pathogen, Chlamydophila felis.</title>
        <authorList>
            <person name="Azuma Y."/>
            <person name="Hirakawa H."/>
            <person name="Yamashita A."/>
            <person name="Cai Y."/>
            <person name="Rahman M.A."/>
            <person name="Suzuki H."/>
            <person name="Mitaku S."/>
            <person name="Toh H."/>
            <person name="Goto S."/>
            <person name="Murakami T."/>
            <person name="Sugi K."/>
            <person name="Hayashi H."/>
            <person name="Fukushi H."/>
            <person name="Hattori M."/>
            <person name="Kuhara S."/>
            <person name="Shirai M."/>
        </authorList>
    </citation>
    <scope>NUCLEOTIDE SEQUENCE [LARGE SCALE GENOMIC DNA]</scope>
    <source>
        <strain evidence="6 7">Fe/C-56</strain>
    </source>
</reference>
<feature type="domain" description="HPr" evidence="5">
    <location>
        <begin position="23"/>
        <end position="114"/>
    </location>
</feature>
<proteinExistence type="inferred from homology"/>
<comment type="subcellular location">
    <subcellularLocation>
        <location evidence="1">Cytoplasm</location>
    </subcellularLocation>
</comment>
<evidence type="ECO:0000259" key="5">
    <source>
        <dbReference type="PROSITE" id="PS51350"/>
    </source>
</evidence>
<accession>Q253U2</accession>
<evidence type="ECO:0000256" key="2">
    <source>
        <dbReference type="ARBA" id="ARBA00010736"/>
    </source>
</evidence>
<organism evidence="6 7">
    <name type="scientific">Chlamydia felis (strain Fe/C-56)</name>
    <name type="common">Chlamydophila felis</name>
    <dbReference type="NCBI Taxonomy" id="264202"/>
    <lineage>
        <taxon>Bacteria</taxon>
        <taxon>Pseudomonadati</taxon>
        <taxon>Chlamydiota</taxon>
        <taxon>Chlamydiia</taxon>
        <taxon>Chlamydiales</taxon>
        <taxon>Chlamydiaceae</taxon>
        <taxon>Chlamydia/Chlamydophila group</taxon>
        <taxon>Chlamydia</taxon>
    </lineage>
</organism>
<dbReference type="InterPro" id="IPR000032">
    <property type="entry name" value="HPr-like"/>
</dbReference>
<evidence type="ECO:0000256" key="4">
    <source>
        <dbReference type="ARBA" id="ARBA00022683"/>
    </source>
</evidence>
<keyword evidence="4" id="KW-0598">Phosphotransferase system</keyword>
<keyword evidence="7" id="KW-1185">Reference proteome</keyword>
<dbReference type="AlphaFoldDB" id="Q253U2"/>
<dbReference type="Pfam" id="PF00381">
    <property type="entry name" value="PTS-HPr"/>
    <property type="match status" value="1"/>
</dbReference>
<sequence length="114" mass="12511">MVDECRESVFDIENAEVLVNSHNEEEELTCVCVVKNTSGIHVRPAGSIVKLFDGEECEASFTYAGKTVNAKSVMSILMLGAPQNGEIFVRIKGRDANRVLQKVRDAFDSGFGEL</sequence>
<evidence type="ECO:0000256" key="1">
    <source>
        <dbReference type="ARBA" id="ARBA00004496"/>
    </source>
</evidence>
<keyword evidence="3" id="KW-0963">Cytoplasm</keyword>
<gene>
    <name evidence="6" type="primary">ptsH</name>
    <name evidence="6" type="ordered locus">CF0674</name>
</gene>
<dbReference type="InterPro" id="IPR050399">
    <property type="entry name" value="HPr"/>
</dbReference>
<dbReference type="GO" id="GO:0016740">
    <property type="term" value="F:transferase activity"/>
    <property type="evidence" value="ECO:0007669"/>
    <property type="project" value="UniProtKB-KW"/>
</dbReference>
<evidence type="ECO:0000313" key="6">
    <source>
        <dbReference type="EMBL" id="BAE81446.1"/>
    </source>
</evidence>
<dbReference type="SUPFAM" id="SSF55594">
    <property type="entry name" value="HPr-like"/>
    <property type="match status" value="1"/>
</dbReference>
<dbReference type="GO" id="GO:0009401">
    <property type="term" value="P:phosphoenolpyruvate-dependent sugar phosphotransferase system"/>
    <property type="evidence" value="ECO:0007669"/>
    <property type="project" value="UniProtKB-KW"/>
</dbReference>
<protein>
    <submittedName>
        <fullName evidence="6">Phosphotransferase system histidine-containing protein HPr</fullName>
    </submittedName>
</protein>
<dbReference type="Proteomes" id="UP000001260">
    <property type="component" value="Chromosome"/>
</dbReference>
<dbReference type="Gene3D" id="3.30.1340.10">
    <property type="entry name" value="HPr-like"/>
    <property type="match status" value="1"/>
</dbReference>
<dbReference type="PROSITE" id="PS00589">
    <property type="entry name" value="PTS_HPR_SER"/>
    <property type="match status" value="1"/>
</dbReference>
<dbReference type="EMBL" id="AP006861">
    <property type="protein sequence ID" value="BAE81446.1"/>
    <property type="molecule type" value="Genomic_DNA"/>
</dbReference>
<dbReference type="KEGG" id="cfe:CF0674"/>
<dbReference type="InterPro" id="IPR035895">
    <property type="entry name" value="HPr-like_sf"/>
</dbReference>
<dbReference type="PANTHER" id="PTHR33705:SF2">
    <property type="entry name" value="PHOSPHOCARRIER PROTEIN NPR"/>
    <property type="match status" value="1"/>
</dbReference>
<dbReference type="STRING" id="264202.CF0674"/>
<dbReference type="NCBIfam" id="TIGR01003">
    <property type="entry name" value="PTS_HPr_family"/>
    <property type="match status" value="1"/>
</dbReference>
<dbReference type="HOGENOM" id="CLU_136230_1_2_0"/>
<dbReference type="CDD" id="cd00367">
    <property type="entry name" value="PTS-HPr_like"/>
    <property type="match status" value="1"/>
</dbReference>
<name>Q253U2_CHLFF</name>
<dbReference type="eggNOG" id="COG1925">
    <property type="taxonomic scope" value="Bacteria"/>
</dbReference>
<evidence type="ECO:0000313" key="7">
    <source>
        <dbReference type="Proteomes" id="UP000001260"/>
    </source>
</evidence>
<comment type="similarity">
    <text evidence="2">Belongs to the HPr family.</text>
</comment>
<dbReference type="PANTHER" id="PTHR33705">
    <property type="entry name" value="PHOSPHOCARRIER PROTEIN HPR"/>
    <property type="match status" value="1"/>
</dbReference>
<dbReference type="GO" id="GO:0005737">
    <property type="term" value="C:cytoplasm"/>
    <property type="evidence" value="ECO:0007669"/>
    <property type="project" value="UniProtKB-SubCell"/>
</dbReference>
<evidence type="ECO:0000256" key="3">
    <source>
        <dbReference type="ARBA" id="ARBA00022490"/>
    </source>
</evidence>
<dbReference type="PRINTS" id="PR00107">
    <property type="entry name" value="PHOSPHOCPHPR"/>
</dbReference>